<feature type="domain" description="AttH" evidence="1">
    <location>
        <begin position="42"/>
        <end position="194"/>
    </location>
</feature>
<evidence type="ECO:0000313" key="3">
    <source>
        <dbReference type="Proteomes" id="UP000185473"/>
    </source>
</evidence>
<dbReference type="SUPFAM" id="SSF159245">
    <property type="entry name" value="AttH-like"/>
    <property type="match status" value="1"/>
</dbReference>
<dbReference type="RefSeq" id="WP_075269552.1">
    <property type="nucleotide sequence ID" value="NZ_CP014332.1"/>
</dbReference>
<dbReference type="OrthoDB" id="5491608at2"/>
<proteinExistence type="predicted"/>
<dbReference type="InterPro" id="IPR023374">
    <property type="entry name" value="AttH-like_dom_sf"/>
</dbReference>
<dbReference type="Pfam" id="PF07143">
    <property type="entry name" value="CrtC"/>
    <property type="match status" value="1"/>
</dbReference>
<evidence type="ECO:0000313" key="2">
    <source>
        <dbReference type="EMBL" id="APS41721.1"/>
    </source>
</evidence>
<name>A0A1L6RAY8_9LACO</name>
<sequence length="358" mass="40594">MAKMIARAANKPEDYTRFNVTPNTILPREDGMRTKADEKNFEWWYFDANLTDGRNVVATFMTKDPFNLSTELKPWVSFEVTDTDGKTTSYREDVTAQEFSARTDYCDVHIGKNYLTGDLKTYTLHFEKNGFVADLTIKNILSSWRPAAGANLFGDKQFSWLPAVPAADVTGTLTTNGQTSDITGKGYHDHNWGDELMIKMMHHWYWGRADVGDYKVISTETTAEKAYGYSKLPVMMIADHGEIISGDESNMVVEDSDVFIDEHTKKPVQKNLKYTVKGEKNTYVVTYNMDNIISGFKMIDEMTGIKKLLAKLSGFDGAYLRFTGTIKVTKYADNKIVDEAVNPDGIWELMYFGKTIDE</sequence>
<gene>
    <name evidence="2" type="ORF">FOL01_0862</name>
</gene>
<accession>A0A1L6RAY8</accession>
<dbReference type="AlphaFoldDB" id="A0A1L6RAY8"/>
<dbReference type="InterPro" id="IPR010791">
    <property type="entry name" value="AttH_dom"/>
</dbReference>
<protein>
    <recommendedName>
        <fullName evidence="1">AttH domain-containing protein</fullName>
    </recommendedName>
</protein>
<keyword evidence="3" id="KW-1185">Reference proteome</keyword>
<dbReference type="KEGG" id="wjo:FOL01_0862"/>
<reference evidence="2 3" key="1">
    <citation type="submission" date="2016-02" db="EMBL/GenBank/DDBJ databases">
        <title>Complete Genome Sequence of Weissella jogaejeotgali FOL01.</title>
        <authorList>
            <person name="Lee J.-H."/>
            <person name="Ku H.-J."/>
        </authorList>
    </citation>
    <scope>NUCLEOTIDE SEQUENCE [LARGE SCALE GENOMIC DNA]</scope>
    <source>
        <strain evidence="2 3">FOL01</strain>
    </source>
</reference>
<dbReference type="STRING" id="1631871.FOL01_0862"/>
<dbReference type="Proteomes" id="UP000185473">
    <property type="component" value="Chromosome"/>
</dbReference>
<evidence type="ECO:0000259" key="1">
    <source>
        <dbReference type="Pfam" id="PF07143"/>
    </source>
</evidence>
<dbReference type="EMBL" id="CP014332">
    <property type="protein sequence ID" value="APS41721.1"/>
    <property type="molecule type" value="Genomic_DNA"/>
</dbReference>
<organism evidence="2 3">
    <name type="scientific">Weissella jogaejeotgali</name>
    <dbReference type="NCBI Taxonomy" id="1631871"/>
    <lineage>
        <taxon>Bacteria</taxon>
        <taxon>Bacillati</taxon>
        <taxon>Bacillota</taxon>
        <taxon>Bacilli</taxon>
        <taxon>Lactobacillales</taxon>
        <taxon>Lactobacillaceae</taxon>
        <taxon>Weissella</taxon>
    </lineage>
</organism>
<dbReference type="Gene3D" id="2.40.370.10">
    <property type="entry name" value="AttH-like domain"/>
    <property type="match status" value="1"/>
</dbReference>
<dbReference type="CDD" id="cd22187">
    <property type="entry name" value="asqI-like"/>
    <property type="match status" value="1"/>
</dbReference>